<organism evidence="1 2">
    <name type="scientific">Eumeta variegata</name>
    <name type="common">Bagworm moth</name>
    <name type="synonym">Eumeta japonica</name>
    <dbReference type="NCBI Taxonomy" id="151549"/>
    <lineage>
        <taxon>Eukaryota</taxon>
        <taxon>Metazoa</taxon>
        <taxon>Ecdysozoa</taxon>
        <taxon>Arthropoda</taxon>
        <taxon>Hexapoda</taxon>
        <taxon>Insecta</taxon>
        <taxon>Pterygota</taxon>
        <taxon>Neoptera</taxon>
        <taxon>Endopterygota</taxon>
        <taxon>Lepidoptera</taxon>
        <taxon>Glossata</taxon>
        <taxon>Ditrysia</taxon>
        <taxon>Tineoidea</taxon>
        <taxon>Psychidae</taxon>
        <taxon>Oiketicinae</taxon>
        <taxon>Eumeta</taxon>
    </lineage>
</organism>
<gene>
    <name evidence="1" type="ORF">EVAR_7026_1</name>
</gene>
<keyword evidence="2" id="KW-1185">Reference proteome</keyword>
<name>A0A4C1THU7_EUMVA</name>
<reference evidence="1 2" key="1">
    <citation type="journal article" date="2019" name="Commun. Biol.">
        <title>The bagworm genome reveals a unique fibroin gene that provides high tensile strength.</title>
        <authorList>
            <person name="Kono N."/>
            <person name="Nakamura H."/>
            <person name="Ohtoshi R."/>
            <person name="Tomita M."/>
            <person name="Numata K."/>
            <person name="Arakawa K."/>
        </authorList>
    </citation>
    <scope>NUCLEOTIDE SEQUENCE [LARGE SCALE GENOMIC DNA]</scope>
</reference>
<sequence length="167" mass="19323">MTSERRRKQTPRAFIHLYESDRSGSWLGWGESRGLRDVRRSGARHTSSGRLRQAHTPARRIVRSADLPPSTDERAMRNVSKDDTAHVMQTNYLWKPLPFTDSPLMNVLVDDHRITDIESLDEEIGYLMDRLELLGEKVYPLEACGLPECTLDGRHQQKLQLLFIRIL</sequence>
<comment type="caution">
    <text evidence="1">The sequence shown here is derived from an EMBL/GenBank/DDBJ whole genome shotgun (WGS) entry which is preliminary data.</text>
</comment>
<proteinExistence type="predicted"/>
<evidence type="ECO:0000313" key="2">
    <source>
        <dbReference type="Proteomes" id="UP000299102"/>
    </source>
</evidence>
<dbReference type="EMBL" id="BGZK01000058">
    <property type="protein sequence ID" value="GBP13694.1"/>
    <property type="molecule type" value="Genomic_DNA"/>
</dbReference>
<dbReference type="AlphaFoldDB" id="A0A4C1THU7"/>
<protein>
    <submittedName>
        <fullName evidence="1">Uncharacterized protein</fullName>
    </submittedName>
</protein>
<evidence type="ECO:0000313" key="1">
    <source>
        <dbReference type="EMBL" id="GBP13694.1"/>
    </source>
</evidence>
<dbReference type="Proteomes" id="UP000299102">
    <property type="component" value="Unassembled WGS sequence"/>
</dbReference>
<accession>A0A4C1THU7</accession>